<protein>
    <submittedName>
        <fullName evidence="2">Uncharacterized protein</fullName>
    </submittedName>
</protein>
<feature type="region of interest" description="Disordered" evidence="1">
    <location>
        <begin position="18"/>
        <end position="38"/>
    </location>
</feature>
<sequence length="326" mass="34589">MAGLLLASCRKPDLLLCGPTQTTTAPPTTTSPTPTTPTSSISLNAFFSKYGAAMQRRGFVIGQGQPIRTAGGAALSVAGVNFVSSTNAVAQDSAYLYLREVYTVPQMVLSDLPTMSQAGQLLVSGGEFYMQVRAASGQRLRALPTASSPAQPVWQSPVPPEQDTTPQQYWQKPAAEADWTLLPNVFVQTVAQPTLVAGPAYQTTMLLDTLLYRNIDQVWRFYQGSATLGTVAVTTPTTAANETRVLLRPVGFNGLFRMRANSASGTNLLWTAALPLGATLKAVVLQSVNGQLYVGSQLFTMQSAVALTPPLTAVSEAEALAFIQAL</sequence>
<dbReference type="RefSeq" id="WP_169531670.1">
    <property type="nucleotide sequence ID" value="NZ_JABBGH010000002.1"/>
</dbReference>
<dbReference type="AlphaFoldDB" id="A0A7Y0AES2"/>
<gene>
    <name evidence="2" type="ORF">HHL22_12425</name>
</gene>
<dbReference type="EMBL" id="JABBGH010000002">
    <property type="protein sequence ID" value="NML66010.1"/>
    <property type="molecule type" value="Genomic_DNA"/>
</dbReference>
<accession>A0A7Y0AES2</accession>
<dbReference type="Proteomes" id="UP000559626">
    <property type="component" value="Unassembled WGS sequence"/>
</dbReference>
<proteinExistence type="predicted"/>
<organism evidence="2 3">
    <name type="scientific">Hymenobacter polaris</name>
    <dbReference type="NCBI Taxonomy" id="2682546"/>
    <lineage>
        <taxon>Bacteria</taxon>
        <taxon>Pseudomonadati</taxon>
        <taxon>Bacteroidota</taxon>
        <taxon>Cytophagia</taxon>
        <taxon>Cytophagales</taxon>
        <taxon>Hymenobacteraceae</taxon>
        <taxon>Hymenobacter</taxon>
    </lineage>
</organism>
<comment type="caution">
    <text evidence="2">The sequence shown here is derived from an EMBL/GenBank/DDBJ whole genome shotgun (WGS) entry which is preliminary data.</text>
</comment>
<name>A0A7Y0AES2_9BACT</name>
<evidence type="ECO:0000313" key="3">
    <source>
        <dbReference type="Proteomes" id="UP000559626"/>
    </source>
</evidence>
<reference evidence="2 3" key="1">
    <citation type="submission" date="2020-04" db="EMBL/GenBank/DDBJ databases">
        <title>Hymenobacter polaris sp. nov., isolated from Arctic soil.</title>
        <authorList>
            <person name="Dahal R.H."/>
        </authorList>
    </citation>
    <scope>NUCLEOTIDE SEQUENCE [LARGE SCALE GENOMIC DNA]</scope>
    <source>
        <strain evidence="2 3">RP-2-7</strain>
    </source>
</reference>
<evidence type="ECO:0000256" key="1">
    <source>
        <dbReference type="SAM" id="MobiDB-lite"/>
    </source>
</evidence>
<feature type="compositionally biased region" description="Low complexity" evidence="1">
    <location>
        <begin position="19"/>
        <end position="38"/>
    </location>
</feature>
<evidence type="ECO:0000313" key="2">
    <source>
        <dbReference type="EMBL" id="NML66010.1"/>
    </source>
</evidence>
<keyword evidence="3" id="KW-1185">Reference proteome</keyword>